<organism evidence="1 2">
    <name type="scientific">Belliella marina</name>
    <dbReference type="NCBI Taxonomy" id="1644146"/>
    <lineage>
        <taxon>Bacteria</taxon>
        <taxon>Pseudomonadati</taxon>
        <taxon>Bacteroidota</taxon>
        <taxon>Cytophagia</taxon>
        <taxon>Cytophagales</taxon>
        <taxon>Cyclobacteriaceae</taxon>
        <taxon>Belliella</taxon>
    </lineage>
</organism>
<keyword evidence="2" id="KW-1185">Reference proteome</keyword>
<dbReference type="Proteomes" id="UP001597361">
    <property type="component" value="Unassembled WGS sequence"/>
</dbReference>
<protein>
    <submittedName>
        <fullName evidence="1">Uncharacterized protein</fullName>
    </submittedName>
</protein>
<evidence type="ECO:0000313" key="1">
    <source>
        <dbReference type="EMBL" id="MFD2037555.1"/>
    </source>
</evidence>
<name>A0ABW4VVH6_9BACT</name>
<reference evidence="2" key="1">
    <citation type="journal article" date="2019" name="Int. J. Syst. Evol. Microbiol.">
        <title>The Global Catalogue of Microorganisms (GCM) 10K type strain sequencing project: providing services to taxonomists for standard genome sequencing and annotation.</title>
        <authorList>
            <consortium name="The Broad Institute Genomics Platform"/>
            <consortium name="The Broad Institute Genome Sequencing Center for Infectious Disease"/>
            <person name="Wu L."/>
            <person name="Ma J."/>
        </authorList>
    </citation>
    <scope>NUCLEOTIDE SEQUENCE [LARGE SCALE GENOMIC DNA]</scope>
    <source>
        <strain evidence="2">CGMCC 1.15180</strain>
    </source>
</reference>
<sequence length="58" mass="6591">MKGIVIFRSTINTNFHQQSIRPLTGLTVPLASFCMGRGIWHTGELKIVDYTRQNSIKN</sequence>
<accession>A0ABW4VVH6</accession>
<comment type="caution">
    <text evidence="1">The sequence shown here is derived from an EMBL/GenBank/DDBJ whole genome shotgun (WGS) entry which is preliminary data.</text>
</comment>
<proteinExistence type="predicted"/>
<gene>
    <name evidence="1" type="ORF">ACFSKL_22365</name>
</gene>
<dbReference type="EMBL" id="JBHUHR010000050">
    <property type="protein sequence ID" value="MFD2037555.1"/>
    <property type="molecule type" value="Genomic_DNA"/>
</dbReference>
<evidence type="ECO:0000313" key="2">
    <source>
        <dbReference type="Proteomes" id="UP001597361"/>
    </source>
</evidence>
<dbReference type="RefSeq" id="WP_376889530.1">
    <property type="nucleotide sequence ID" value="NZ_JBHUHR010000050.1"/>
</dbReference>